<reference evidence="1 2" key="1">
    <citation type="submission" date="2024-02" db="EMBL/GenBank/DDBJ databases">
        <title>Bacterial strain from lacustrine sediment.</title>
        <authorList>
            <person name="Petit C."/>
            <person name="Fadhlaoui K."/>
        </authorList>
    </citation>
    <scope>NUCLEOTIDE SEQUENCE [LARGE SCALE GENOMIC DNA]</scope>
    <source>
        <strain evidence="1 2">IPX-CK</strain>
    </source>
</reference>
<evidence type="ECO:0000313" key="1">
    <source>
        <dbReference type="EMBL" id="XAH73161.1"/>
    </source>
</evidence>
<proteinExistence type="predicted"/>
<evidence type="ECO:0000313" key="2">
    <source>
        <dbReference type="Proteomes" id="UP001451571"/>
    </source>
</evidence>
<dbReference type="RefSeq" id="WP_342756768.1">
    <property type="nucleotide sequence ID" value="NZ_CP146256.1"/>
</dbReference>
<accession>A0ABZ3ESJ1</accession>
<sequence>MASYKMEIKDGILSRTLTFMGMEFTETWERNNTYCADSLEGKVLRVFPDLEESEKEIFEELTVMDEDELLDAIYALTVYEKSVN</sequence>
<keyword evidence="2" id="KW-1185">Reference proteome</keyword>
<dbReference type="Proteomes" id="UP001451571">
    <property type="component" value="Chromosome"/>
</dbReference>
<gene>
    <name evidence="1" type="ORF">V6984_16855</name>
</gene>
<dbReference type="EMBL" id="CP146256">
    <property type="protein sequence ID" value="XAH73161.1"/>
    <property type="molecule type" value="Genomic_DNA"/>
</dbReference>
<organism evidence="1 2">
    <name type="scientific">Kineothrix sedimenti</name>
    <dbReference type="NCBI Taxonomy" id="3123317"/>
    <lineage>
        <taxon>Bacteria</taxon>
        <taxon>Bacillati</taxon>
        <taxon>Bacillota</taxon>
        <taxon>Clostridia</taxon>
        <taxon>Lachnospirales</taxon>
        <taxon>Lachnospiraceae</taxon>
        <taxon>Kineothrix</taxon>
    </lineage>
</organism>
<name>A0ABZ3ESJ1_9FIRM</name>
<protein>
    <submittedName>
        <fullName evidence="1">Uncharacterized protein</fullName>
    </submittedName>
</protein>